<dbReference type="CDD" id="cd00090">
    <property type="entry name" value="HTH_ARSR"/>
    <property type="match status" value="1"/>
</dbReference>
<dbReference type="PANTHER" id="PTHR30154:SF17">
    <property type="entry name" value="DNA-BINDING TRANSCRIPTIONAL ACTIVATOR DECR"/>
    <property type="match status" value="1"/>
</dbReference>
<dbReference type="GO" id="GO:0003677">
    <property type="term" value="F:DNA binding"/>
    <property type="evidence" value="ECO:0007669"/>
    <property type="project" value="UniProtKB-KW"/>
</dbReference>
<reference evidence="5 6" key="1">
    <citation type="submission" date="2024-02" db="EMBL/GenBank/DDBJ databases">
        <title>Microbulbifer aestuariivivens NBRC 112533.</title>
        <authorList>
            <person name="Ichikawa N."/>
            <person name="Katano-Makiyama Y."/>
            <person name="Hidaka K."/>
        </authorList>
    </citation>
    <scope>NUCLEOTIDE SEQUENCE [LARGE SCALE GENOMIC DNA]</scope>
    <source>
        <strain evidence="5 6">NBRC 112533</strain>
    </source>
</reference>
<name>A0ABP9WMU6_9GAMM</name>
<dbReference type="InterPro" id="IPR000485">
    <property type="entry name" value="AsnC-type_HTH_dom"/>
</dbReference>
<evidence type="ECO:0000256" key="3">
    <source>
        <dbReference type="ARBA" id="ARBA00023163"/>
    </source>
</evidence>
<keyword evidence="3" id="KW-0804">Transcription</keyword>
<dbReference type="InterPro" id="IPR011991">
    <property type="entry name" value="ArsR-like_HTH"/>
</dbReference>
<evidence type="ECO:0000313" key="5">
    <source>
        <dbReference type="EMBL" id="GAA5524539.1"/>
    </source>
</evidence>
<evidence type="ECO:0000259" key="4">
    <source>
        <dbReference type="PROSITE" id="PS50956"/>
    </source>
</evidence>
<dbReference type="InterPro" id="IPR011008">
    <property type="entry name" value="Dimeric_a/b-barrel"/>
</dbReference>
<dbReference type="InterPro" id="IPR019888">
    <property type="entry name" value="Tscrpt_reg_AsnC-like"/>
</dbReference>
<keyword evidence="1" id="KW-0805">Transcription regulation</keyword>
<evidence type="ECO:0000256" key="2">
    <source>
        <dbReference type="ARBA" id="ARBA00023125"/>
    </source>
</evidence>
<comment type="caution">
    <text evidence="5">The sequence shown here is derived from an EMBL/GenBank/DDBJ whole genome shotgun (WGS) entry which is preliminary data.</text>
</comment>
<keyword evidence="6" id="KW-1185">Reference proteome</keyword>
<keyword evidence="2 5" id="KW-0238">DNA-binding</keyword>
<feature type="domain" description="HTH asnC-type" evidence="4">
    <location>
        <begin position="5"/>
        <end position="66"/>
    </location>
</feature>
<accession>A0ABP9WMU6</accession>
<dbReference type="RefSeq" id="WP_345549581.1">
    <property type="nucleotide sequence ID" value="NZ_BAABRT010000006.1"/>
</dbReference>
<dbReference type="Proteomes" id="UP001408594">
    <property type="component" value="Unassembled WGS sequence"/>
</dbReference>
<dbReference type="PANTHER" id="PTHR30154">
    <property type="entry name" value="LEUCINE-RESPONSIVE REGULATORY PROTEIN"/>
    <property type="match status" value="1"/>
</dbReference>
<dbReference type="PROSITE" id="PS50956">
    <property type="entry name" value="HTH_ASNC_2"/>
    <property type="match status" value="1"/>
</dbReference>
<dbReference type="InterPro" id="IPR036390">
    <property type="entry name" value="WH_DNA-bd_sf"/>
</dbReference>
<dbReference type="Gene3D" id="1.10.10.10">
    <property type="entry name" value="Winged helix-like DNA-binding domain superfamily/Winged helix DNA-binding domain"/>
    <property type="match status" value="1"/>
</dbReference>
<dbReference type="Pfam" id="PF13412">
    <property type="entry name" value="HTH_24"/>
    <property type="match status" value="1"/>
</dbReference>
<dbReference type="PRINTS" id="PR00033">
    <property type="entry name" value="HTHASNC"/>
</dbReference>
<evidence type="ECO:0000313" key="6">
    <source>
        <dbReference type="Proteomes" id="UP001408594"/>
    </source>
</evidence>
<evidence type="ECO:0000256" key="1">
    <source>
        <dbReference type="ARBA" id="ARBA00023015"/>
    </source>
</evidence>
<organism evidence="5 6">
    <name type="scientific">Microbulbifer aestuariivivens</name>
    <dbReference type="NCBI Taxonomy" id="1908308"/>
    <lineage>
        <taxon>Bacteria</taxon>
        <taxon>Pseudomonadati</taxon>
        <taxon>Pseudomonadota</taxon>
        <taxon>Gammaproteobacteria</taxon>
        <taxon>Cellvibrionales</taxon>
        <taxon>Microbulbiferaceae</taxon>
        <taxon>Microbulbifer</taxon>
    </lineage>
</organism>
<dbReference type="InterPro" id="IPR019885">
    <property type="entry name" value="Tscrpt_reg_HTH_AsnC-type_CS"/>
</dbReference>
<gene>
    <name evidence="5" type="primary">decR_2</name>
    <name evidence="5" type="ORF">Maes01_01096</name>
</gene>
<sequence length="164" mass="18436">MISSLDAIDRQLLAILQADVSLSIEELAERVGLTKTPCWRRVQKLEKSGIIRRKVALLNAEILGLPVSVFAQVKTDQHTAEWADSFAAHIASLPEVVDCYRMAGDYDYLLRIVVSDISAYDRFYKELIRQIGISDIVSNFAMEQIKSTTELPIPPGDKEKNKKT</sequence>
<dbReference type="SUPFAM" id="SSF46785">
    <property type="entry name" value="Winged helix' DNA-binding domain"/>
    <property type="match status" value="1"/>
</dbReference>
<dbReference type="PROSITE" id="PS00519">
    <property type="entry name" value="HTH_ASNC_1"/>
    <property type="match status" value="1"/>
</dbReference>
<dbReference type="InterPro" id="IPR036388">
    <property type="entry name" value="WH-like_DNA-bd_sf"/>
</dbReference>
<dbReference type="EMBL" id="BAABRT010000006">
    <property type="protein sequence ID" value="GAA5524539.1"/>
    <property type="molecule type" value="Genomic_DNA"/>
</dbReference>
<protein>
    <submittedName>
        <fullName evidence="5">DNA-binding transcriptional activator DecR</fullName>
    </submittedName>
</protein>
<dbReference type="SUPFAM" id="SSF54909">
    <property type="entry name" value="Dimeric alpha+beta barrel"/>
    <property type="match status" value="1"/>
</dbReference>
<dbReference type="InterPro" id="IPR019887">
    <property type="entry name" value="Tscrpt_reg_AsnC/Lrp_C"/>
</dbReference>
<dbReference type="Pfam" id="PF01037">
    <property type="entry name" value="AsnC_trans_reg"/>
    <property type="match status" value="1"/>
</dbReference>
<proteinExistence type="predicted"/>
<dbReference type="SMART" id="SM00344">
    <property type="entry name" value="HTH_ASNC"/>
    <property type="match status" value="1"/>
</dbReference>
<dbReference type="Gene3D" id="3.30.70.920">
    <property type="match status" value="1"/>
</dbReference>